<dbReference type="EMBL" id="CP017315">
    <property type="protein sequence ID" value="AQS41568.1"/>
    <property type="molecule type" value="Genomic_DNA"/>
</dbReference>
<feature type="chain" id="PRO_5013364352" description="SurA N-terminal domain-containing protein" evidence="3">
    <location>
        <begin position="34"/>
        <end position="319"/>
    </location>
</feature>
<dbReference type="KEGG" id="thd:BHV28_08690"/>
<feature type="domain" description="SurA N-terminal" evidence="4">
    <location>
        <begin position="36"/>
        <end position="137"/>
    </location>
</feature>
<dbReference type="AlphaFoldDB" id="A0A1U9JUP4"/>
<dbReference type="PANTHER" id="PTHR47637:SF1">
    <property type="entry name" value="CHAPERONE SURA"/>
    <property type="match status" value="1"/>
</dbReference>
<evidence type="ECO:0000313" key="6">
    <source>
        <dbReference type="Proteomes" id="UP000188912"/>
    </source>
</evidence>
<protein>
    <recommendedName>
        <fullName evidence="4">SurA N-terminal domain-containing protein</fullName>
    </recommendedName>
</protein>
<dbReference type="SUPFAM" id="SSF109998">
    <property type="entry name" value="Triger factor/SurA peptide-binding domain-like"/>
    <property type="match status" value="1"/>
</dbReference>
<reference evidence="5 6" key="1">
    <citation type="journal article" date="2010" name="Science">
        <title>Genomic comparison of the ants Camponotus floridanus and Harpegnathos saltator.</title>
        <authorList>
            <person name="Bonasio R."/>
            <person name="Zhang G."/>
            <person name="Ye C."/>
            <person name="Mutti N.S."/>
            <person name="Fang X."/>
            <person name="Qin N."/>
            <person name="Donahue G."/>
            <person name="Yang P."/>
            <person name="Li Q."/>
            <person name="Li C."/>
            <person name="Zhang P."/>
            <person name="Huang Z."/>
            <person name="Berger S.L."/>
            <person name="Reinberg D."/>
            <person name="Wang J."/>
            <person name="Liebig J."/>
        </authorList>
    </citation>
    <scope>NUCLEOTIDE SEQUENCE [LARGE SCALE GENOMIC DNA]</scope>
    <source>
        <strain evidence="5 6">Hsal</strain>
    </source>
</reference>
<keyword evidence="6" id="KW-1185">Reference proteome</keyword>
<dbReference type="PANTHER" id="PTHR47637">
    <property type="entry name" value="CHAPERONE SURA"/>
    <property type="match status" value="1"/>
</dbReference>
<dbReference type="STRING" id="1902579.BHV28_08690"/>
<sequence>MMTKLKNRLFAYALSALAAGLMTGNITLSPAMAASQVAVIVNGNAITNYDIQRRAAFLQLQGRGGGTKAAREDMVDEMLRRVEMKKRNISVTDGEVNRAFAGFAERNRMSEAQLSQMLNQAGVTADHFKTYIRTQMGWGRLLSARFQSEGGVTDQQVARHILQNGGIKPTSNEYMLQQVIFVIPQNRRGAITGRRTQEANSLRARINGCNSIRSTVNNAIANGMRDITVRNLGRNLELRLPPEWSSRVKATAAGKATTVRTTDRGVEFLVVCSRQKVSNDEVSRLVVGMEKDKKRDKQADALEKKYMKELRDNAQIKNP</sequence>
<keyword evidence="2" id="KW-0697">Rotamase</keyword>
<feature type="signal peptide" evidence="3">
    <location>
        <begin position="1"/>
        <end position="33"/>
    </location>
</feature>
<reference evidence="5 6" key="2">
    <citation type="journal article" date="2016" name="Sci. Rep.">
        <title>The genome of Rhizobiales bacteria in predatory ants reveals urease gene functions but no genes for nitrogen fixation.</title>
        <authorList>
            <person name="Neuvonen M.M."/>
            <person name="Tamarit D."/>
            <person name="Naslund K."/>
            <person name="Liebig J."/>
            <person name="Feldhaar H."/>
            <person name="Moran N.A."/>
            <person name="Guy L."/>
            <person name="Andersson S.G."/>
        </authorList>
    </citation>
    <scope>NUCLEOTIDE SEQUENCE [LARGE SCALE GENOMIC DNA]</scope>
    <source>
        <strain evidence="5 6">Hsal</strain>
    </source>
</reference>
<evidence type="ECO:0000256" key="1">
    <source>
        <dbReference type="ARBA" id="ARBA00022729"/>
    </source>
</evidence>
<evidence type="ECO:0000259" key="4">
    <source>
        <dbReference type="Pfam" id="PF09312"/>
    </source>
</evidence>
<evidence type="ECO:0000256" key="2">
    <source>
        <dbReference type="ARBA" id="ARBA00023110"/>
    </source>
</evidence>
<dbReference type="InterPro" id="IPR027304">
    <property type="entry name" value="Trigger_fact/SurA_dom_sf"/>
</dbReference>
<keyword evidence="1 3" id="KW-0732">Signal</keyword>
<dbReference type="Pfam" id="PF09312">
    <property type="entry name" value="SurA_N"/>
    <property type="match status" value="1"/>
</dbReference>
<organism evidence="5 6">
    <name type="scientific">Candidatus Tokpelaia hoelldobleri</name>
    <dbReference type="NCBI Taxonomy" id="1902579"/>
    <lineage>
        <taxon>Bacteria</taxon>
        <taxon>Pseudomonadati</taxon>
        <taxon>Pseudomonadota</taxon>
        <taxon>Alphaproteobacteria</taxon>
        <taxon>Hyphomicrobiales</taxon>
        <taxon>Candidatus Tokpelaia</taxon>
    </lineage>
</organism>
<dbReference type="InterPro" id="IPR015391">
    <property type="entry name" value="SurA_N"/>
</dbReference>
<keyword evidence="2" id="KW-0413">Isomerase</keyword>
<dbReference type="GO" id="GO:0003755">
    <property type="term" value="F:peptidyl-prolyl cis-trans isomerase activity"/>
    <property type="evidence" value="ECO:0007669"/>
    <property type="project" value="UniProtKB-KW"/>
</dbReference>
<gene>
    <name evidence="5" type="ORF">BHV28_08690</name>
</gene>
<evidence type="ECO:0000313" key="5">
    <source>
        <dbReference type="EMBL" id="AQS41568.1"/>
    </source>
</evidence>
<dbReference type="Proteomes" id="UP000188912">
    <property type="component" value="Chromosome"/>
</dbReference>
<dbReference type="InterPro" id="IPR050280">
    <property type="entry name" value="OMP_Chaperone_SurA"/>
</dbReference>
<proteinExistence type="predicted"/>
<dbReference type="Gene3D" id="1.10.4030.10">
    <property type="entry name" value="Porin chaperone SurA, peptide-binding domain"/>
    <property type="match status" value="1"/>
</dbReference>
<name>A0A1U9JUP4_9HYPH</name>
<evidence type="ECO:0000256" key="3">
    <source>
        <dbReference type="SAM" id="SignalP"/>
    </source>
</evidence>
<accession>A0A1U9JUP4</accession>